<dbReference type="AlphaFoldDB" id="A0A1H0HYI7"/>
<evidence type="ECO:0000313" key="5">
    <source>
        <dbReference type="Proteomes" id="UP000198741"/>
    </source>
</evidence>
<keyword evidence="5" id="KW-1185">Reference proteome</keyword>
<keyword evidence="3" id="KW-0560">Oxidoreductase</keyword>
<dbReference type="Pfam" id="PF02571">
    <property type="entry name" value="CbiJ"/>
    <property type="match status" value="1"/>
</dbReference>
<dbReference type="GO" id="GO:0009236">
    <property type="term" value="P:cobalamin biosynthetic process"/>
    <property type="evidence" value="ECO:0007669"/>
    <property type="project" value="UniProtKB-UniPathway"/>
</dbReference>
<dbReference type="GO" id="GO:0016994">
    <property type="term" value="F:precorrin-6A reductase activity"/>
    <property type="evidence" value="ECO:0007669"/>
    <property type="project" value="InterPro"/>
</dbReference>
<protein>
    <submittedName>
        <fullName evidence="4">Precorrin-6A/cobalt-precorrin-6A reductase</fullName>
    </submittedName>
</protein>
<evidence type="ECO:0000256" key="1">
    <source>
        <dbReference type="ARBA" id="ARBA00004953"/>
    </source>
</evidence>
<evidence type="ECO:0000313" key="4">
    <source>
        <dbReference type="EMBL" id="SDO24272.1"/>
    </source>
</evidence>
<dbReference type="UniPathway" id="UPA00148"/>
<dbReference type="EMBL" id="LT629710">
    <property type="protein sequence ID" value="SDO24272.1"/>
    <property type="molecule type" value="Genomic_DNA"/>
</dbReference>
<proteinExistence type="predicted"/>
<organism evidence="4 5">
    <name type="scientific">Nakamurella panacisegetis</name>
    <dbReference type="NCBI Taxonomy" id="1090615"/>
    <lineage>
        <taxon>Bacteria</taxon>
        <taxon>Bacillati</taxon>
        <taxon>Actinomycetota</taxon>
        <taxon>Actinomycetes</taxon>
        <taxon>Nakamurellales</taxon>
        <taxon>Nakamurellaceae</taxon>
        <taxon>Nakamurella</taxon>
    </lineage>
</organism>
<dbReference type="STRING" id="1090615.SAMN04515671_0274"/>
<reference evidence="4 5" key="1">
    <citation type="submission" date="2016-10" db="EMBL/GenBank/DDBJ databases">
        <authorList>
            <person name="de Groot N.N."/>
        </authorList>
    </citation>
    <scope>NUCLEOTIDE SEQUENCE [LARGE SCALE GENOMIC DNA]</scope>
    <source>
        <strain evidence="5">P4-7,KCTC 19426,CECT 7604</strain>
    </source>
</reference>
<dbReference type="NCBIfam" id="TIGR00715">
    <property type="entry name" value="precor6x_red"/>
    <property type="match status" value="1"/>
</dbReference>
<dbReference type="RefSeq" id="WP_090474204.1">
    <property type="nucleotide sequence ID" value="NZ_LT629710.1"/>
</dbReference>
<evidence type="ECO:0000256" key="2">
    <source>
        <dbReference type="ARBA" id="ARBA00022573"/>
    </source>
</evidence>
<dbReference type="NCBIfam" id="NF005968">
    <property type="entry name" value="PRK08057.1-2"/>
    <property type="match status" value="1"/>
</dbReference>
<gene>
    <name evidence="4" type="ORF">SAMN04515671_0274</name>
</gene>
<dbReference type="OrthoDB" id="5183775at2"/>
<dbReference type="PANTHER" id="PTHR36925">
    <property type="entry name" value="COBALT-PRECORRIN-6A REDUCTASE"/>
    <property type="match status" value="1"/>
</dbReference>
<dbReference type="PROSITE" id="PS51014">
    <property type="entry name" value="COBK_CBIJ"/>
    <property type="match status" value="1"/>
</dbReference>
<dbReference type="InterPro" id="IPR003723">
    <property type="entry name" value="Precorrin-6x_reduct"/>
</dbReference>
<dbReference type="Proteomes" id="UP000198741">
    <property type="component" value="Chromosome I"/>
</dbReference>
<name>A0A1H0HYI7_9ACTN</name>
<sequence>MPTDWSRPPTGPADEPTVLVLGGTAEARALAAALQDNGVTVLSSLAGRVSDPALPVGAVRIGGFGGTAGLIEHLRTHRYAAVVDATHPFTATMSGHAAAAVQVTGTPLLRLARPGWGTRPDAGSWRWVDSTSEAAVAARQAGRRAFLTTGRQTLDDFRVLADRVTVVRVVEPPEGTLPQRWEIIRDRGPYRLAGEIELMTTRSLDVLVTKDSGGAYTSAKLDAAARLDIPVIVVRRPATRPGVNAVATVEDAVAWIGASR</sequence>
<dbReference type="PANTHER" id="PTHR36925:SF1">
    <property type="entry name" value="COBALT-PRECORRIN-6A REDUCTASE"/>
    <property type="match status" value="1"/>
</dbReference>
<keyword evidence="2" id="KW-0169">Cobalamin biosynthesis</keyword>
<accession>A0A1H0HYI7</accession>
<evidence type="ECO:0000256" key="3">
    <source>
        <dbReference type="ARBA" id="ARBA00023002"/>
    </source>
</evidence>
<comment type="pathway">
    <text evidence="1">Cofactor biosynthesis; adenosylcobalamin biosynthesis.</text>
</comment>